<evidence type="ECO:0000313" key="3">
    <source>
        <dbReference type="Proteomes" id="UP000502298"/>
    </source>
</evidence>
<dbReference type="AlphaFoldDB" id="A0A6H2ELT6"/>
<feature type="transmembrane region" description="Helical" evidence="1">
    <location>
        <begin position="7"/>
        <end position="26"/>
    </location>
</feature>
<proteinExistence type="predicted"/>
<sequence>MKILYTIIAGGLTVAGGNLVALSQFVEGWERITYGAGAMLCVSLAWPLVLRLSHLMMKEEN</sequence>
<accession>A0A6H2ELT6</accession>
<evidence type="ECO:0000313" key="2">
    <source>
        <dbReference type="EMBL" id="QJC22031.1"/>
    </source>
</evidence>
<protein>
    <submittedName>
        <fullName evidence="2">Uncharacterized protein</fullName>
    </submittedName>
</protein>
<keyword evidence="1" id="KW-0812">Transmembrane</keyword>
<keyword evidence="3" id="KW-1185">Reference proteome</keyword>
<dbReference type="KEGG" id="arca:HC352_05620"/>
<keyword evidence="1" id="KW-0472">Membrane</keyword>
<dbReference type="EMBL" id="CP050804">
    <property type="protein sequence ID" value="QJC22031.1"/>
    <property type="molecule type" value="Genomic_DNA"/>
</dbReference>
<name>A0A6H2ELT6_9ACTO</name>
<evidence type="ECO:0000256" key="1">
    <source>
        <dbReference type="SAM" id="Phobius"/>
    </source>
</evidence>
<dbReference type="Proteomes" id="UP000502298">
    <property type="component" value="Chromosome"/>
</dbReference>
<reference evidence="2 3" key="1">
    <citation type="submission" date="2020-03" db="EMBL/GenBank/DDBJ databases">
        <title>Complete genome of Arcanobacterium buesumensis sp. nov. strain 2701.</title>
        <authorList>
            <person name="Borowiak M."/>
            <person name="Alssahen M."/>
            <person name="Laemmler C."/>
            <person name="Malorny B."/>
            <person name="Hassan A."/>
            <person name="Prenger-Berninghoff E."/>
            <person name="Ploetz M."/>
            <person name="Abdulmawjood A."/>
        </authorList>
    </citation>
    <scope>NUCLEOTIDE SEQUENCE [LARGE SCALE GENOMIC DNA]</scope>
    <source>
        <strain evidence="2 3">2701</strain>
    </source>
</reference>
<organism evidence="2 3">
    <name type="scientific">Arcanobacterium buesumense</name>
    <dbReference type="NCBI Taxonomy" id="2722751"/>
    <lineage>
        <taxon>Bacteria</taxon>
        <taxon>Bacillati</taxon>
        <taxon>Actinomycetota</taxon>
        <taxon>Actinomycetes</taxon>
        <taxon>Actinomycetales</taxon>
        <taxon>Actinomycetaceae</taxon>
        <taxon>Arcanobacterium</taxon>
    </lineage>
</organism>
<gene>
    <name evidence="2" type="ORF">HC352_05620</name>
</gene>
<keyword evidence="1" id="KW-1133">Transmembrane helix</keyword>
<feature type="transmembrane region" description="Helical" evidence="1">
    <location>
        <begin position="32"/>
        <end position="50"/>
    </location>
</feature>
<dbReference type="RefSeq" id="WP_168917965.1">
    <property type="nucleotide sequence ID" value="NZ_CP050804.1"/>
</dbReference>